<feature type="transmembrane region" description="Helical" evidence="1">
    <location>
        <begin position="266"/>
        <end position="285"/>
    </location>
</feature>
<feature type="transmembrane region" description="Helical" evidence="1">
    <location>
        <begin position="106"/>
        <end position="123"/>
    </location>
</feature>
<feature type="transmembrane region" description="Helical" evidence="1">
    <location>
        <begin position="12"/>
        <end position="30"/>
    </location>
</feature>
<protein>
    <recommendedName>
        <fullName evidence="4">Glycosyltransferase RgtA/B/C/D-like domain-containing protein</fullName>
    </recommendedName>
</protein>
<organism evidence="2 3">
    <name type="scientific">Nostoc punctiforme (strain ATCC 29133 / PCC 73102)</name>
    <dbReference type="NCBI Taxonomy" id="63737"/>
    <lineage>
        <taxon>Bacteria</taxon>
        <taxon>Bacillati</taxon>
        <taxon>Cyanobacteriota</taxon>
        <taxon>Cyanophyceae</taxon>
        <taxon>Nostocales</taxon>
        <taxon>Nostocaceae</taxon>
        <taxon>Nostoc</taxon>
    </lineage>
</organism>
<feature type="transmembrane region" description="Helical" evidence="1">
    <location>
        <begin position="78"/>
        <end position="99"/>
    </location>
</feature>
<gene>
    <name evidence="2" type="ordered locus">Npun_R3684</name>
</gene>
<feature type="transmembrane region" description="Helical" evidence="1">
    <location>
        <begin position="159"/>
        <end position="175"/>
    </location>
</feature>
<feature type="transmembrane region" description="Helical" evidence="1">
    <location>
        <begin position="235"/>
        <end position="254"/>
    </location>
</feature>
<evidence type="ECO:0000256" key="1">
    <source>
        <dbReference type="SAM" id="Phobius"/>
    </source>
</evidence>
<dbReference type="AlphaFoldDB" id="B2J307"/>
<name>B2J307_NOSP7</name>
<dbReference type="EnsemblBacteria" id="ACC82074">
    <property type="protein sequence ID" value="ACC82074"/>
    <property type="gene ID" value="Npun_R3684"/>
</dbReference>
<proteinExistence type="predicted"/>
<dbReference type="RefSeq" id="WP_012410045.1">
    <property type="nucleotide sequence ID" value="NC_010628.1"/>
</dbReference>
<evidence type="ECO:0008006" key="4">
    <source>
        <dbReference type="Google" id="ProtNLM"/>
    </source>
</evidence>
<feature type="transmembrane region" description="Helical" evidence="1">
    <location>
        <begin position="209"/>
        <end position="229"/>
    </location>
</feature>
<evidence type="ECO:0000313" key="2">
    <source>
        <dbReference type="EMBL" id="ACC82074.1"/>
    </source>
</evidence>
<reference evidence="3" key="1">
    <citation type="submission" date="2008-04" db="EMBL/GenBank/DDBJ databases">
        <title>Complete sequence of chromosome of Nostoc punctiforme ATCC 29133.</title>
        <authorList>
            <consortium name="US DOE Joint Genome Institute"/>
            <person name="Copeland A."/>
            <person name="Lucas S."/>
            <person name="Lapidus A."/>
            <person name="Glavina del Rio T."/>
            <person name="Dalin E."/>
            <person name="Tice H."/>
            <person name="Pitluck S."/>
            <person name="Chain P."/>
            <person name="Malfatti S."/>
            <person name="Shin M."/>
            <person name="Vergez L."/>
            <person name="Schmutz J."/>
            <person name="Larimer F."/>
            <person name="Land M."/>
            <person name="Hauser L."/>
            <person name="Kyrpides N."/>
            <person name="Kim E."/>
            <person name="Meeks J.C."/>
            <person name="Elhai J."/>
            <person name="Campbell E.L."/>
            <person name="Thiel T."/>
            <person name="Longmire J."/>
            <person name="Potts M."/>
            <person name="Atlas R."/>
        </authorList>
    </citation>
    <scope>NUCLEOTIDE SEQUENCE [LARGE SCALE GENOMIC DNA]</scope>
    <source>
        <strain evidence="3">ATCC 29133 / PCC 73102</strain>
    </source>
</reference>
<dbReference type="EMBL" id="CP001037">
    <property type="protein sequence ID" value="ACC82074.1"/>
    <property type="molecule type" value="Genomic_DNA"/>
</dbReference>
<dbReference type="KEGG" id="npu:Npun_R3684"/>
<feature type="transmembrane region" description="Helical" evidence="1">
    <location>
        <begin position="317"/>
        <end position="334"/>
    </location>
</feature>
<keyword evidence="1" id="KW-0812">Transmembrane</keyword>
<dbReference type="OrthoDB" id="476949at2"/>
<keyword evidence="1" id="KW-1133">Transmembrane helix</keyword>
<evidence type="ECO:0000313" key="3">
    <source>
        <dbReference type="Proteomes" id="UP000001191"/>
    </source>
</evidence>
<feature type="transmembrane region" description="Helical" evidence="1">
    <location>
        <begin position="346"/>
        <end position="366"/>
    </location>
</feature>
<dbReference type="eggNOG" id="ENOG503482V">
    <property type="taxonomic scope" value="Bacteria"/>
</dbReference>
<feature type="transmembrane region" description="Helical" evidence="1">
    <location>
        <begin position="291"/>
        <end position="310"/>
    </location>
</feature>
<reference evidence="2 3" key="2">
    <citation type="journal article" date="2013" name="Plant Physiol.">
        <title>A Nostoc punctiforme Sugar Transporter Necessary to Establish a Cyanobacterium-Plant Symbiosis.</title>
        <authorList>
            <person name="Ekman M."/>
            <person name="Picossi S."/>
            <person name="Campbell E.L."/>
            <person name="Meeks J.C."/>
            <person name="Flores E."/>
        </authorList>
    </citation>
    <scope>NUCLEOTIDE SEQUENCE [LARGE SCALE GENOMIC DNA]</scope>
    <source>
        <strain evidence="3">ATCC 29133 / PCC 73102</strain>
    </source>
</reference>
<dbReference type="HOGENOM" id="CLU_534038_0_0_3"/>
<dbReference type="Proteomes" id="UP000001191">
    <property type="component" value="Chromosome"/>
</dbReference>
<keyword evidence="3" id="KW-1185">Reference proteome</keyword>
<sequence>MISITKLNKIDFIVLIVIVIIGLIHLPFPFDGDQAFFRLGALEMQQGKVLYRDFWDIKQPGIFSFYFLAGTLFGFNEIGIHVFELIYMVFFSIILLLTLKSYFRHQIIASLVPLLTVGVYYIVSGAWHLTQVEALVGFPLFLCLWVTFKSFKKEGKQRFYLLLMSGFLGGIVLLFKFLFLVILVSLWLSILMYSILIKRHTIQKNFIEIFIPIFIGVTFPLLVVASYFISVNSFAIVFKTFFIYPPMIVANAAFNQTNFVLGMKWLLQNFYSLILMTAVAVYVSLYKSKNILTLLLVVWCIFGLSVILLQETALWEYHYLLLFVPIGILATKGLDILWDSLKGLKSRIPTILLVFLLFLPFSFTLVKKSITLVNNNFALTEDARLQYQAVFRPKYPSLRSEANFISQPGNLIGDIYVAGDPSIYYFSGRTQATILRGWALEYFLSEQWSALIKQLELSKPPYIFIDYEPQAIIKDKFPNLLEFVEKKYQILSQKNDGIWYMLKEDSEVRI</sequence>
<feature type="transmembrane region" description="Helical" evidence="1">
    <location>
        <begin position="181"/>
        <end position="197"/>
    </location>
</feature>
<feature type="transmembrane region" description="Helical" evidence="1">
    <location>
        <begin position="129"/>
        <end position="147"/>
    </location>
</feature>
<keyword evidence="1" id="KW-0472">Membrane</keyword>
<accession>B2J307</accession>